<dbReference type="PANTHER" id="PTHR37694">
    <property type="entry name" value="SLR8022 PROTEIN"/>
    <property type="match status" value="1"/>
</dbReference>
<keyword evidence="3" id="KW-1185">Reference proteome</keyword>
<dbReference type="Pfam" id="PF07883">
    <property type="entry name" value="Cupin_2"/>
    <property type="match status" value="1"/>
</dbReference>
<name>A0AAQ3QQV7_9BACT</name>
<dbReference type="Gene3D" id="2.60.120.10">
    <property type="entry name" value="Jelly Rolls"/>
    <property type="match status" value="1"/>
</dbReference>
<dbReference type="EMBL" id="CP136920">
    <property type="protein sequence ID" value="WOO40658.1"/>
    <property type="molecule type" value="Genomic_DNA"/>
</dbReference>
<organism evidence="2 3">
    <name type="scientific">Rubellicoccus peritrichatus</name>
    <dbReference type="NCBI Taxonomy" id="3080537"/>
    <lineage>
        <taxon>Bacteria</taxon>
        <taxon>Pseudomonadati</taxon>
        <taxon>Verrucomicrobiota</taxon>
        <taxon>Opitutia</taxon>
        <taxon>Puniceicoccales</taxon>
        <taxon>Cerasicoccaceae</taxon>
        <taxon>Rubellicoccus</taxon>
    </lineage>
</organism>
<evidence type="ECO:0000259" key="1">
    <source>
        <dbReference type="Pfam" id="PF07883"/>
    </source>
</evidence>
<dbReference type="InterPro" id="IPR013096">
    <property type="entry name" value="Cupin_2"/>
</dbReference>
<dbReference type="InterPro" id="IPR014710">
    <property type="entry name" value="RmlC-like_jellyroll"/>
</dbReference>
<protein>
    <submittedName>
        <fullName evidence="2">Cupin domain-containing protein</fullName>
    </submittedName>
</protein>
<evidence type="ECO:0000313" key="3">
    <source>
        <dbReference type="Proteomes" id="UP001304300"/>
    </source>
</evidence>
<evidence type="ECO:0000313" key="2">
    <source>
        <dbReference type="EMBL" id="WOO40658.1"/>
    </source>
</evidence>
<dbReference type="SUPFAM" id="SSF51182">
    <property type="entry name" value="RmlC-like cupins"/>
    <property type="match status" value="1"/>
</dbReference>
<proteinExistence type="predicted"/>
<dbReference type="CDD" id="cd02230">
    <property type="entry name" value="cupin_HP0902-like"/>
    <property type="match status" value="1"/>
</dbReference>
<dbReference type="RefSeq" id="WP_317832785.1">
    <property type="nucleotide sequence ID" value="NZ_CP136920.1"/>
</dbReference>
<accession>A0AAQ3QQV7</accession>
<dbReference type="InterPro" id="IPR011051">
    <property type="entry name" value="RmlC_Cupin_sf"/>
</dbReference>
<feature type="domain" description="Cupin type-2" evidence="1">
    <location>
        <begin position="36"/>
        <end position="98"/>
    </location>
</feature>
<sequence length="105" mass="11602">MKPEKIKLAESIEYQKDAIVSKELLKQPNGKIITFAFDEGQELSEHTAPFDAFVTVLEGGVTIRIDGDPSELVQGESILMPANIPHALKANGRFKMMLCMVKKAN</sequence>
<reference evidence="2 3" key="1">
    <citation type="submission" date="2023-10" db="EMBL/GenBank/DDBJ databases">
        <title>Rubellicoccus peritrichatus gen. nov., sp. nov., isolated from an algae of coral reef tank.</title>
        <authorList>
            <person name="Luo J."/>
        </authorList>
    </citation>
    <scope>NUCLEOTIDE SEQUENCE [LARGE SCALE GENOMIC DNA]</scope>
    <source>
        <strain evidence="2 3">CR14</strain>
    </source>
</reference>
<dbReference type="AlphaFoldDB" id="A0AAQ3QQV7"/>
<dbReference type="PANTHER" id="PTHR37694:SF1">
    <property type="entry name" value="SLR8022 PROTEIN"/>
    <property type="match status" value="1"/>
</dbReference>
<dbReference type="Proteomes" id="UP001304300">
    <property type="component" value="Chromosome"/>
</dbReference>
<gene>
    <name evidence="2" type="ORF">RZN69_18715</name>
</gene>
<dbReference type="KEGG" id="puo:RZN69_18715"/>